<dbReference type="PROSITE" id="PS51782">
    <property type="entry name" value="LYSM"/>
    <property type="match status" value="1"/>
</dbReference>
<name>A0A975C1H2_9CAUL</name>
<dbReference type="KEGG" id="bgoe:IFJ75_11070"/>
<evidence type="ECO:0000256" key="1">
    <source>
        <dbReference type="SAM" id="SignalP"/>
    </source>
</evidence>
<protein>
    <submittedName>
        <fullName evidence="3">FecR domain-containing protein</fullName>
    </submittedName>
</protein>
<dbReference type="InterPro" id="IPR013783">
    <property type="entry name" value="Ig-like_fold"/>
</dbReference>
<dbReference type="Gene3D" id="3.10.350.10">
    <property type="entry name" value="LysM domain"/>
    <property type="match status" value="1"/>
</dbReference>
<feature type="signal peptide" evidence="1">
    <location>
        <begin position="1"/>
        <end position="26"/>
    </location>
</feature>
<dbReference type="SUPFAM" id="SSF54106">
    <property type="entry name" value="LysM domain"/>
    <property type="match status" value="1"/>
</dbReference>
<dbReference type="InterPro" id="IPR018392">
    <property type="entry name" value="LysM"/>
</dbReference>
<evidence type="ECO:0000259" key="2">
    <source>
        <dbReference type="PROSITE" id="PS51782"/>
    </source>
</evidence>
<dbReference type="InterPro" id="IPR036779">
    <property type="entry name" value="LysM_dom_sf"/>
</dbReference>
<dbReference type="Pfam" id="PF04773">
    <property type="entry name" value="FecR"/>
    <property type="match status" value="1"/>
</dbReference>
<dbReference type="AlphaFoldDB" id="A0A975C1H2"/>
<dbReference type="Proteomes" id="UP000663918">
    <property type="component" value="Chromosome"/>
</dbReference>
<reference evidence="3" key="1">
    <citation type="submission" date="2020-09" db="EMBL/GenBank/DDBJ databases">
        <title>Brevundimonas sp. LVF2 isolated from a puddle in Goettingen, Germany.</title>
        <authorList>
            <person name="Friedrich I."/>
            <person name="Klassen A."/>
            <person name="Hannes N."/>
            <person name="Schneider D."/>
            <person name="Hertel R."/>
            <person name="Daniel R."/>
        </authorList>
    </citation>
    <scope>NUCLEOTIDE SEQUENCE</scope>
    <source>
        <strain evidence="3">LVF2</strain>
    </source>
</reference>
<dbReference type="EMBL" id="CP062222">
    <property type="protein sequence ID" value="QTC89842.1"/>
    <property type="molecule type" value="Genomic_DNA"/>
</dbReference>
<dbReference type="CDD" id="cd00118">
    <property type="entry name" value="LysM"/>
    <property type="match status" value="1"/>
</dbReference>
<gene>
    <name evidence="3" type="ORF">IFJ75_11070</name>
</gene>
<dbReference type="Pfam" id="PF01476">
    <property type="entry name" value="LysM"/>
    <property type="match status" value="1"/>
</dbReference>
<dbReference type="Gene3D" id="2.60.120.1440">
    <property type="match status" value="1"/>
</dbReference>
<organism evidence="3 4">
    <name type="scientific">Brevundimonas goettingensis</name>
    <dbReference type="NCBI Taxonomy" id="2774190"/>
    <lineage>
        <taxon>Bacteria</taxon>
        <taxon>Pseudomonadati</taxon>
        <taxon>Pseudomonadota</taxon>
        <taxon>Alphaproteobacteria</taxon>
        <taxon>Caulobacterales</taxon>
        <taxon>Caulobacteraceae</taxon>
        <taxon>Brevundimonas</taxon>
    </lineage>
</organism>
<dbReference type="Gene3D" id="2.60.40.10">
    <property type="entry name" value="Immunoglobulins"/>
    <property type="match status" value="1"/>
</dbReference>
<evidence type="ECO:0000313" key="3">
    <source>
        <dbReference type="EMBL" id="QTC89842.1"/>
    </source>
</evidence>
<sequence>MRIARLAALGAAAWLALAGLPGSSWAEPNPAPAPQVRSSGDTFTYVVRQNDTLRSIAGAHLERESDWRALQTLNGVADPLRLPVGTTLRLPVALLKTRPVQARLVSFRGDVSLRQGGAVTTRVGATVGEGAEIETGANANARFTLPDGGTVSVPSMSRVRLTRLRAYVLNGAVDQEITVLGGRSEFRVSPVRSPGGFRVGTPLSASAVRGTEFRIGYDGAADRAQTEVLGGSVHVTPEGLEPLIAAPRQGVAIADGKADLVDLLPEPAWVPDNAIQAGGMLSFAVTPVVGAARYRAVVATDADFVNIVSSGESRPGETTIDIYPLPDGPYFVRLTAVSPLDLEGMPADYRFVRALNVVSGLSVEPQAGGGRAFHWSTPPKGAESYRFQLARADGTLVADRTDVPRPGIILPPLPSGEYRWRVMSVGRVDGKPVEAWSPPASLTVP</sequence>
<feature type="chain" id="PRO_5036833604" evidence="1">
    <location>
        <begin position="27"/>
        <end position="445"/>
    </location>
</feature>
<keyword evidence="4" id="KW-1185">Reference proteome</keyword>
<evidence type="ECO:0000313" key="4">
    <source>
        <dbReference type="Proteomes" id="UP000663918"/>
    </source>
</evidence>
<dbReference type="RefSeq" id="WP_207868161.1">
    <property type="nucleotide sequence ID" value="NZ_CP062222.1"/>
</dbReference>
<accession>A0A975C1H2</accession>
<keyword evidence="1" id="KW-0732">Signal</keyword>
<proteinExistence type="predicted"/>
<feature type="domain" description="LysM" evidence="2">
    <location>
        <begin position="43"/>
        <end position="90"/>
    </location>
</feature>
<dbReference type="InterPro" id="IPR006860">
    <property type="entry name" value="FecR"/>
</dbReference>
<dbReference type="PANTHER" id="PTHR38731">
    <property type="entry name" value="LIPL45-RELATED LIPOPROTEIN-RELATED"/>
    <property type="match status" value="1"/>
</dbReference>